<evidence type="ECO:0000256" key="7">
    <source>
        <dbReference type="ARBA" id="ARBA00023158"/>
    </source>
</evidence>
<dbReference type="WBParaSite" id="BXY_1028300.1">
    <property type="protein sequence ID" value="BXY_1028300.1"/>
    <property type="gene ID" value="BXY_1028300"/>
</dbReference>
<comment type="similarity">
    <text evidence="3">Belongs to the CNOT11 family.</text>
</comment>
<dbReference type="EMBL" id="CAJFCV020000004">
    <property type="protein sequence ID" value="CAG9118662.1"/>
    <property type="molecule type" value="Genomic_DNA"/>
</dbReference>
<evidence type="ECO:0000256" key="8">
    <source>
        <dbReference type="ARBA" id="ARBA00023163"/>
    </source>
</evidence>
<evidence type="ECO:0000256" key="4">
    <source>
        <dbReference type="ARBA" id="ARBA00014872"/>
    </source>
</evidence>
<dbReference type="PANTHER" id="PTHR15975">
    <property type="entry name" value="CCR4-NOT TRANSCRIPTION COMPLEX SUBUNIT 11"/>
    <property type="match status" value="1"/>
</dbReference>
<reference evidence="12" key="2">
    <citation type="submission" date="2020-08" db="EMBL/GenBank/DDBJ databases">
        <authorList>
            <person name="Kikuchi T."/>
        </authorList>
    </citation>
    <scope>NUCLEOTIDE SEQUENCE</scope>
    <source>
        <strain evidence="11">Ka4C1</strain>
    </source>
</reference>
<keyword evidence="14" id="KW-1185">Reference proteome</keyword>
<keyword evidence="9" id="KW-0539">Nucleus</keyword>
<protein>
    <recommendedName>
        <fullName evidence="4">CCR4-NOT transcription complex subunit 11</fullName>
    </recommendedName>
</protein>
<dbReference type="GO" id="GO:0030014">
    <property type="term" value="C:CCR4-NOT complex"/>
    <property type="evidence" value="ECO:0007669"/>
    <property type="project" value="InterPro"/>
</dbReference>
<feature type="region of interest" description="Disordered" evidence="10">
    <location>
        <begin position="234"/>
        <end position="263"/>
    </location>
</feature>
<keyword evidence="8" id="KW-0804">Transcription</keyword>
<dbReference type="Proteomes" id="UP000095284">
    <property type="component" value="Unplaced"/>
</dbReference>
<organism evidence="13 15">
    <name type="scientific">Bursaphelenchus xylophilus</name>
    <name type="common">Pinewood nematode worm</name>
    <name type="synonym">Aphelenchoides xylophilus</name>
    <dbReference type="NCBI Taxonomy" id="6326"/>
    <lineage>
        <taxon>Eukaryota</taxon>
        <taxon>Metazoa</taxon>
        <taxon>Ecdysozoa</taxon>
        <taxon>Nematoda</taxon>
        <taxon>Chromadorea</taxon>
        <taxon>Rhabditida</taxon>
        <taxon>Tylenchina</taxon>
        <taxon>Tylenchomorpha</taxon>
        <taxon>Aphelenchoidea</taxon>
        <taxon>Aphelenchoididae</taxon>
        <taxon>Bursaphelenchus</taxon>
    </lineage>
</organism>
<dbReference type="OrthoDB" id="10265389at2759"/>
<evidence type="ECO:0000313" key="14">
    <source>
        <dbReference type="Proteomes" id="UP000659654"/>
    </source>
</evidence>
<keyword evidence="5" id="KW-0963">Cytoplasm</keyword>
<dbReference type="EMBL" id="CAJFDI010000004">
    <property type="protein sequence ID" value="CAD5228173.1"/>
    <property type="molecule type" value="Genomic_DNA"/>
</dbReference>
<name>A0A1I7SB86_BURXY</name>
<evidence type="ECO:0000313" key="13">
    <source>
        <dbReference type="Proteomes" id="UP000095284"/>
    </source>
</evidence>
<dbReference type="eggNOG" id="KOG4508">
    <property type="taxonomic scope" value="Eukaryota"/>
</dbReference>
<dbReference type="SMR" id="A0A1I7SB86"/>
<dbReference type="Proteomes" id="UP000659654">
    <property type="component" value="Unassembled WGS sequence"/>
</dbReference>
<evidence type="ECO:0000313" key="12">
    <source>
        <dbReference type="EMBL" id="CAG9118662.1"/>
    </source>
</evidence>
<reference evidence="15" key="1">
    <citation type="submission" date="2016-11" db="UniProtKB">
        <authorList>
            <consortium name="WormBaseParasite"/>
        </authorList>
    </citation>
    <scope>IDENTIFICATION</scope>
</reference>
<dbReference type="AlphaFoldDB" id="A0A1I7SB86"/>
<evidence type="ECO:0000256" key="10">
    <source>
        <dbReference type="SAM" id="MobiDB-lite"/>
    </source>
</evidence>
<dbReference type="GO" id="GO:0005737">
    <property type="term" value="C:cytoplasm"/>
    <property type="evidence" value="ECO:0007669"/>
    <property type="project" value="UniProtKB-SubCell"/>
</dbReference>
<keyword evidence="6" id="KW-0805">Transcription regulation</keyword>
<evidence type="ECO:0000256" key="9">
    <source>
        <dbReference type="ARBA" id="ARBA00023242"/>
    </source>
</evidence>
<comment type="subcellular location">
    <subcellularLocation>
        <location evidence="2">Cytoplasm</location>
    </subcellularLocation>
    <subcellularLocation>
        <location evidence="1">Nucleus</location>
    </subcellularLocation>
</comment>
<evidence type="ECO:0000313" key="11">
    <source>
        <dbReference type="EMBL" id="CAD5228173.1"/>
    </source>
</evidence>
<proteinExistence type="inferred from homology"/>
<evidence type="ECO:0000313" key="15">
    <source>
        <dbReference type="WBParaSite" id="BXY_1028300.1"/>
    </source>
</evidence>
<evidence type="ECO:0000256" key="3">
    <source>
        <dbReference type="ARBA" id="ARBA00008030"/>
    </source>
</evidence>
<dbReference type="Pfam" id="PF10155">
    <property type="entry name" value="CNOT11"/>
    <property type="match status" value="1"/>
</dbReference>
<dbReference type="PANTHER" id="PTHR15975:SF0">
    <property type="entry name" value="CCR4-NOT TRANSCRIPTION COMPLEX SUBUNIT 11"/>
    <property type="match status" value="1"/>
</dbReference>
<dbReference type="GO" id="GO:0005634">
    <property type="term" value="C:nucleus"/>
    <property type="evidence" value="ECO:0007669"/>
    <property type="project" value="UniProtKB-SubCell"/>
</dbReference>
<keyword evidence="7" id="KW-0943">RNA-mediated gene silencing</keyword>
<evidence type="ECO:0000256" key="1">
    <source>
        <dbReference type="ARBA" id="ARBA00004123"/>
    </source>
</evidence>
<accession>A0A1I7SB86</accession>
<evidence type="ECO:0000256" key="5">
    <source>
        <dbReference type="ARBA" id="ARBA00022490"/>
    </source>
</evidence>
<dbReference type="Proteomes" id="UP000582659">
    <property type="component" value="Unassembled WGS sequence"/>
</dbReference>
<gene>
    <name evidence="11" type="ORF">BXYJ_LOCUS10312</name>
</gene>
<evidence type="ECO:0000256" key="2">
    <source>
        <dbReference type="ARBA" id="ARBA00004496"/>
    </source>
</evidence>
<dbReference type="eggNOG" id="KOG3471">
    <property type="taxonomic scope" value="Eukaryota"/>
</dbReference>
<dbReference type="GO" id="GO:0031047">
    <property type="term" value="P:regulatory ncRNA-mediated gene silencing"/>
    <property type="evidence" value="ECO:0007669"/>
    <property type="project" value="UniProtKB-KW"/>
</dbReference>
<sequence>MNSMENTISQKDFDSIVSLFNYKEARLSAIGDQFLQHFRQKNATMLCMCLVALYEEHSFVSNVTQRLTISYLIYRLKDLWKPQITEKSGIFSHPYLVVLLKIFWNYVSPTGLNSNDRSLIHLLGQFPKITAQECHFVGRMLTENPNGLAELFEQSPIAIADNPVTEQTFNVIPIKTFVEEQLHQFRCFSGTPRSADADPRVISSFSILNNPILFAELEKILYTLVPPNRVSQSTYSPPRFNGYQKPGVSAPVGSRADSGLGQSVGQLQRSDSSITQNLPQQPVSAERVNGIQPIGSNNGLAQITPIGQPINGNGQNQEPDNKTQALQWLRKITSGQALHKGELQRLMSILEDDPSIWTLTEFDVPQFAKMIELHPELASECLLQEHMSQSPLLTKHINVVLTMEISVQTMVSVSRFMCQCEKLKLAIPGDFLNAYITYCIDTCQRASQNNPSAAHRMVRMVCVFFLALLRLGNFNIKPRIAEIFNFATLFSSVKETSQLYQAITQLKNSTSS</sequence>
<evidence type="ECO:0000256" key="6">
    <source>
        <dbReference type="ARBA" id="ARBA00023015"/>
    </source>
</evidence>
<dbReference type="InterPro" id="IPR019312">
    <property type="entry name" value="CNOT11"/>
</dbReference>